<keyword evidence="1" id="KW-0813">Transport</keyword>
<keyword evidence="7" id="KW-0812">Transmembrane</keyword>
<keyword evidence="4" id="KW-0249">Electron transport</keyword>
<dbReference type="SUPFAM" id="SSF54862">
    <property type="entry name" value="4Fe-4S ferredoxins"/>
    <property type="match status" value="1"/>
</dbReference>
<evidence type="ECO:0000256" key="3">
    <source>
        <dbReference type="ARBA" id="ARBA00022723"/>
    </source>
</evidence>
<dbReference type="PANTHER" id="PTHR30176">
    <property type="entry name" value="FERREDOXIN-TYPE PROTEIN NAPH"/>
    <property type="match status" value="1"/>
</dbReference>
<keyword evidence="7" id="KW-0472">Membrane</keyword>
<feature type="domain" description="4Fe-4S ferredoxin-type" evidence="8">
    <location>
        <begin position="210"/>
        <end position="239"/>
    </location>
</feature>
<dbReference type="AlphaFoldDB" id="A0A174KKW2"/>
<dbReference type="PROSITE" id="PS51379">
    <property type="entry name" value="4FE4S_FER_2"/>
    <property type="match status" value="2"/>
</dbReference>
<feature type="transmembrane region" description="Helical" evidence="7">
    <location>
        <begin position="87"/>
        <end position="105"/>
    </location>
</feature>
<keyword evidence="6" id="KW-0411">Iron-sulfur</keyword>
<reference evidence="9 10" key="1">
    <citation type="submission" date="2015-09" db="EMBL/GenBank/DDBJ databases">
        <authorList>
            <consortium name="Pathogen Informatics"/>
        </authorList>
    </citation>
    <scope>NUCLEOTIDE SEQUENCE [LARGE SCALE GENOMIC DNA]</scope>
    <source>
        <strain evidence="9 10">2789STDY5834885</strain>
    </source>
</reference>
<organism evidence="9 10">
    <name type="scientific">Fusicatenibacter saccharivorans</name>
    <dbReference type="NCBI Taxonomy" id="1150298"/>
    <lineage>
        <taxon>Bacteria</taxon>
        <taxon>Bacillati</taxon>
        <taxon>Bacillota</taxon>
        <taxon>Clostridia</taxon>
        <taxon>Lachnospirales</taxon>
        <taxon>Lachnospiraceae</taxon>
        <taxon>Fusicatenibacter</taxon>
    </lineage>
</organism>
<keyword evidence="3" id="KW-0479">Metal-binding</keyword>
<evidence type="ECO:0000259" key="8">
    <source>
        <dbReference type="PROSITE" id="PS51379"/>
    </source>
</evidence>
<evidence type="ECO:0000313" key="10">
    <source>
        <dbReference type="Proteomes" id="UP000095709"/>
    </source>
</evidence>
<feature type="transmembrane region" description="Helical" evidence="7">
    <location>
        <begin position="164"/>
        <end position="182"/>
    </location>
</feature>
<dbReference type="Proteomes" id="UP000095709">
    <property type="component" value="Unassembled WGS sequence"/>
</dbReference>
<evidence type="ECO:0000256" key="6">
    <source>
        <dbReference type="ARBA" id="ARBA00023014"/>
    </source>
</evidence>
<accession>A0A174KKW2</accession>
<name>A0A174KKW2_9FIRM</name>
<dbReference type="InterPro" id="IPR017896">
    <property type="entry name" value="4Fe4S_Fe-S-bd"/>
</dbReference>
<evidence type="ECO:0000256" key="7">
    <source>
        <dbReference type="SAM" id="Phobius"/>
    </source>
</evidence>
<evidence type="ECO:0000256" key="1">
    <source>
        <dbReference type="ARBA" id="ARBA00022448"/>
    </source>
</evidence>
<dbReference type="Pfam" id="PF12801">
    <property type="entry name" value="Fer4_5"/>
    <property type="match status" value="2"/>
</dbReference>
<evidence type="ECO:0000256" key="5">
    <source>
        <dbReference type="ARBA" id="ARBA00023004"/>
    </source>
</evidence>
<feature type="transmembrane region" description="Helical" evidence="7">
    <location>
        <begin position="31"/>
        <end position="52"/>
    </location>
</feature>
<evidence type="ECO:0000256" key="4">
    <source>
        <dbReference type="ARBA" id="ARBA00022982"/>
    </source>
</evidence>
<dbReference type="EMBL" id="CZAL01000005">
    <property type="protein sequence ID" value="CUP10225.1"/>
    <property type="molecule type" value="Genomic_DNA"/>
</dbReference>
<dbReference type="GO" id="GO:0051539">
    <property type="term" value="F:4 iron, 4 sulfur cluster binding"/>
    <property type="evidence" value="ECO:0007669"/>
    <property type="project" value="UniProtKB-KW"/>
</dbReference>
<dbReference type="GO" id="GO:0046872">
    <property type="term" value="F:metal ion binding"/>
    <property type="evidence" value="ECO:0007669"/>
    <property type="project" value="UniProtKB-KW"/>
</dbReference>
<dbReference type="InterPro" id="IPR051684">
    <property type="entry name" value="Electron_Trans/Redox"/>
</dbReference>
<feature type="transmembrane region" description="Helical" evidence="7">
    <location>
        <begin position="64"/>
        <end position="81"/>
    </location>
</feature>
<sequence>MEINMKNLDLSTLPAKKRKQIVSCLRAGIQLLYFLFLPSVFTAAFNGVKYIFTQLGQGEKIEMTAFVSALLLVCAFTIVFGRFFCGFACAFGSLGDAMHAIYGIICKKRKKKPIRIKPELAKKLALVKYGILLLIALCCFAGVYQKARGTSPWDVFSMLHAGNFRLSSYIPGIVLLVLILVGMFFEERFFCHFLCPMGAVFSLLPILPFFTLHRKRENCIRGCSACTRQCPSAVELPSDGYVEISGDCFQCQKCIDTCPKGNIRCGVKEFHGNEILFTLFRAVFLLTLLLWAGI</sequence>
<gene>
    <name evidence="9" type="primary">yccM_3</name>
    <name evidence="9" type="ORF">ERS852498_01262</name>
</gene>
<dbReference type="PANTHER" id="PTHR30176:SF3">
    <property type="entry name" value="FERREDOXIN-TYPE PROTEIN NAPH"/>
    <property type="match status" value="1"/>
</dbReference>
<feature type="domain" description="4Fe-4S ferredoxin-type" evidence="8">
    <location>
        <begin position="240"/>
        <end position="268"/>
    </location>
</feature>
<protein>
    <submittedName>
        <fullName evidence="9">Putative electron transport protein yccM</fullName>
    </submittedName>
</protein>
<feature type="transmembrane region" description="Helical" evidence="7">
    <location>
        <begin position="275"/>
        <end position="293"/>
    </location>
</feature>
<feature type="transmembrane region" description="Helical" evidence="7">
    <location>
        <begin position="189"/>
        <end position="210"/>
    </location>
</feature>
<evidence type="ECO:0000256" key="2">
    <source>
        <dbReference type="ARBA" id="ARBA00022485"/>
    </source>
</evidence>
<dbReference type="GO" id="GO:0005886">
    <property type="term" value="C:plasma membrane"/>
    <property type="evidence" value="ECO:0007669"/>
    <property type="project" value="TreeGrafter"/>
</dbReference>
<keyword evidence="2" id="KW-0004">4Fe-4S</keyword>
<keyword evidence="7" id="KW-1133">Transmembrane helix</keyword>
<proteinExistence type="predicted"/>
<feature type="transmembrane region" description="Helical" evidence="7">
    <location>
        <begin position="126"/>
        <end position="144"/>
    </location>
</feature>
<evidence type="ECO:0000313" key="9">
    <source>
        <dbReference type="EMBL" id="CUP10225.1"/>
    </source>
</evidence>
<keyword evidence="5" id="KW-0408">Iron</keyword>